<gene>
    <name evidence="1" type="ORF">RFI_39345</name>
</gene>
<sequence>MLSNGKWKDYKCVFDYEHRTIMLFDENKLKIKLLQLGNPNKSSLEFNVSIQWYTDIDETNVKWACLILNHAWHFRTLNIFNRDDLSNCVAVNESKNI</sequence>
<keyword evidence="2" id="KW-1185">Reference proteome</keyword>
<dbReference type="Proteomes" id="UP000023152">
    <property type="component" value="Unassembled WGS sequence"/>
</dbReference>
<evidence type="ECO:0000313" key="2">
    <source>
        <dbReference type="Proteomes" id="UP000023152"/>
    </source>
</evidence>
<evidence type="ECO:0000313" key="1">
    <source>
        <dbReference type="EMBL" id="ETN98169.1"/>
    </source>
</evidence>
<proteinExistence type="predicted"/>
<name>X6LBP6_RETFI</name>
<accession>X6LBP6</accession>
<reference evidence="1 2" key="1">
    <citation type="journal article" date="2013" name="Curr. Biol.">
        <title>The Genome of the Foraminiferan Reticulomyxa filosa.</title>
        <authorList>
            <person name="Glockner G."/>
            <person name="Hulsmann N."/>
            <person name="Schleicher M."/>
            <person name="Noegel A.A."/>
            <person name="Eichinger L."/>
            <person name="Gallinger C."/>
            <person name="Pawlowski J."/>
            <person name="Sierra R."/>
            <person name="Euteneuer U."/>
            <person name="Pillet L."/>
            <person name="Moustafa A."/>
            <person name="Platzer M."/>
            <person name="Groth M."/>
            <person name="Szafranski K."/>
            <person name="Schliwa M."/>
        </authorList>
    </citation>
    <scope>NUCLEOTIDE SEQUENCE [LARGE SCALE GENOMIC DNA]</scope>
</reference>
<dbReference type="EMBL" id="ASPP01047437">
    <property type="protein sequence ID" value="ETN98169.1"/>
    <property type="molecule type" value="Genomic_DNA"/>
</dbReference>
<organism evidence="1 2">
    <name type="scientific">Reticulomyxa filosa</name>
    <dbReference type="NCBI Taxonomy" id="46433"/>
    <lineage>
        <taxon>Eukaryota</taxon>
        <taxon>Sar</taxon>
        <taxon>Rhizaria</taxon>
        <taxon>Retaria</taxon>
        <taxon>Foraminifera</taxon>
        <taxon>Monothalamids</taxon>
        <taxon>Reticulomyxidae</taxon>
        <taxon>Reticulomyxa</taxon>
    </lineage>
</organism>
<dbReference type="AlphaFoldDB" id="X6LBP6"/>
<protein>
    <submittedName>
        <fullName evidence="1">Uncharacterized protein</fullName>
    </submittedName>
</protein>
<comment type="caution">
    <text evidence="1">The sequence shown here is derived from an EMBL/GenBank/DDBJ whole genome shotgun (WGS) entry which is preliminary data.</text>
</comment>